<accession>A0A6G1J7X9</accession>
<keyword evidence="2" id="KW-0812">Transmembrane</keyword>
<dbReference type="AlphaFoldDB" id="A0A6G1J7X9"/>
<keyword evidence="4" id="KW-1185">Reference proteome</keyword>
<name>A0A6G1J7X9_9PLEO</name>
<sequence>MHPNASETFPDKEKEAFLTPQPFHRPHFSDDISNSHNNSDSVHLLASARSHADARAATYIKQRRQAEARSRPPPRLDSKEYRGYYVTRLALRYLSVLISVAIVAVLLDAIRMYNRSKDRTDAFRNGTGTFRVWPSGLKIWPTMFLLGVAAAAGVLGVILCLASMNAKVRHMTRTGNITTVLISTTCLALWIAVTVYYASWDTKETNWDLLSFACTHSTKEYHYVNVNFQETCTEMRFAIWAAVGLAILEAVNLLVFVVWLVRSKRAQGVVRVMESTSGFLSYGS</sequence>
<feature type="transmembrane region" description="Helical" evidence="2">
    <location>
        <begin position="237"/>
        <end position="261"/>
    </location>
</feature>
<evidence type="ECO:0000256" key="2">
    <source>
        <dbReference type="SAM" id="Phobius"/>
    </source>
</evidence>
<dbReference type="PANTHER" id="PTHR42069:SF1">
    <property type="entry name" value="MARVEL DOMAIN-CONTAINING PROTEIN"/>
    <property type="match status" value="1"/>
</dbReference>
<organism evidence="3 4">
    <name type="scientific">Lentithecium fluviatile CBS 122367</name>
    <dbReference type="NCBI Taxonomy" id="1168545"/>
    <lineage>
        <taxon>Eukaryota</taxon>
        <taxon>Fungi</taxon>
        <taxon>Dikarya</taxon>
        <taxon>Ascomycota</taxon>
        <taxon>Pezizomycotina</taxon>
        <taxon>Dothideomycetes</taxon>
        <taxon>Pleosporomycetidae</taxon>
        <taxon>Pleosporales</taxon>
        <taxon>Massarineae</taxon>
        <taxon>Lentitheciaceae</taxon>
        <taxon>Lentithecium</taxon>
    </lineage>
</organism>
<dbReference type="OrthoDB" id="5400774at2759"/>
<dbReference type="Proteomes" id="UP000799291">
    <property type="component" value="Unassembled WGS sequence"/>
</dbReference>
<dbReference type="PANTHER" id="PTHR42069">
    <property type="entry name" value="HYPHAL ANASTAMOSIS-8 PROTEIN"/>
    <property type="match status" value="1"/>
</dbReference>
<feature type="region of interest" description="Disordered" evidence="1">
    <location>
        <begin position="1"/>
        <end position="36"/>
    </location>
</feature>
<feature type="transmembrane region" description="Helical" evidence="2">
    <location>
        <begin position="89"/>
        <end position="110"/>
    </location>
</feature>
<gene>
    <name evidence="3" type="ORF">K458DRAFT_299167</name>
</gene>
<feature type="transmembrane region" description="Helical" evidence="2">
    <location>
        <begin position="174"/>
        <end position="198"/>
    </location>
</feature>
<dbReference type="EMBL" id="MU005577">
    <property type="protein sequence ID" value="KAF2686335.1"/>
    <property type="molecule type" value="Genomic_DNA"/>
</dbReference>
<protein>
    <recommendedName>
        <fullName evidence="5">MARVEL domain-containing protein</fullName>
    </recommendedName>
</protein>
<keyword evidence="2" id="KW-0472">Membrane</keyword>
<feature type="transmembrane region" description="Helical" evidence="2">
    <location>
        <begin position="139"/>
        <end position="162"/>
    </location>
</feature>
<keyword evidence="2" id="KW-1133">Transmembrane helix</keyword>
<proteinExistence type="predicted"/>
<evidence type="ECO:0008006" key="5">
    <source>
        <dbReference type="Google" id="ProtNLM"/>
    </source>
</evidence>
<evidence type="ECO:0000313" key="3">
    <source>
        <dbReference type="EMBL" id="KAF2686335.1"/>
    </source>
</evidence>
<reference evidence="3" key="1">
    <citation type="journal article" date="2020" name="Stud. Mycol.">
        <title>101 Dothideomycetes genomes: a test case for predicting lifestyles and emergence of pathogens.</title>
        <authorList>
            <person name="Haridas S."/>
            <person name="Albert R."/>
            <person name="Binder M."/>
            <person name="Bloem J."/>
            <person name="Labutti K."/>
            <person name="Salamov A."/>
            <person name="Andreopoulos B."/>
            <person name="Baker S."/>
            <person name="Barry K."/>
            <person name="Bills G."/>
            <person name="Bluhm B."/>
            <person name="Cannon C."/>
            <person name="Castanera R."/>
            <person name="Culley D."/>
            <person name="Daum C."/>
            <person name="Ezra D."/>
            <person name="Gonzalez J."/>
            <person name="Henrissat B."/>
            <person name="Kuo A."/>
            <person name="Liang C."/>
            <person name="Lipzen A."/>
            <person name="Lutzoni F."/>
            <person name="Magnuson J."/>
            <person name="Mondo S."/>
            <person name="Nolan M."/>
            <person name="Ohm R."/>
            <person name="Pangilinan J."/>
            <person name="Park H.-J."/>
            <person name="Ramirez L."/>
            <person name="Alfaro M."/>
            <person name="Sun H."/>
            <person name="Tritt A."/>
            <person name="Yoshinaga Y."/>
            <person name="Zwiers L.-H."/>
            <person name="Turgeon B."/>
            <person name="Goodwin S."/>
            <person name="Spatafora J."/>
            <person name="Crous P."/>
            <person name="Grigoriev I."/>
        </authorList>
    </citation>
    <scope>NUCLEOTIDE SEQUENCE</scope>
    <source>
        <strain evidence="3">CBS 122367</strain>
    </source>
</reference>
<evidence type="ECO:0000256" key="1">
    <source>
        <dbReference type="SAM" id="MobiDB-lite"/>
    </source>
</evidence>
<evidence type="ECO:0000313" key="4">
    <source>
        <dbReference type="Proteomes" id="UP000799291"/>
    </source>
</evidence>